<evidence type="ECO:0000313" key="3">
    <source>
        <dbReference type="Proteomes" id="UP000199011"/>
    </source>
</evidence>
<dbReference type="EMBL" id="FOVO01000001">
    <property type="protein sequence ID" value="SFN33887.1"/>
    <property type="molecule type" value="Genomic_DNA"/>
</dbReference>
<proteinExistence type="predicted"/>
<keyword evidence="3" id="KW-1185">Reference proteome</keyword>
<evidence type="ECO:0000313" key="2">
    <source>
        <dbReference type="EMBL" id="SFN33887.1"/>
    </source>
</evidence>
<name>A0A1I4Y783_9GAMM</name>
<organism evidence="2 3">
    <name type="scientific">Xenorhabdus japonica</name>
    <dbReference type="NCBI Taxonomy" id="53341"/>
    <lineage>
        <taxon>Bacteria</taxon>
        <taxon>Pseudomonadati</taxon>
        <taxon>Pseudomonadota</taxon>
        <taxon>Gammaproteobacteria</taxon>
        <taxon>Enterobacterales</taxon>
        <taxon>Morganellaceae</taxon>
        <taxon>Xenorhabdus</taxon>
    </lineage>
</organism>
<evidence type="ECO:0000256" key="1">
    <source>
        <dbReference type="SAM" id="Phobius"/>
    </source>
</evidence>
<reference evidence="3" key="1">
    <citation type="submission" date="2016-10" db="EMBL/GenBank/DDBJ databases">
        <authorList>
            <person name="Varghese N."/>
            <person name="Submissions S."/>
        </authorList>
    </citation>
    <scope>NUCLEOTIDE SEQUENCE [LARGE SCALE GENOMIC DNA]</scope>
    <source>
        <strain evidence="3">DSM 16522</strain>
    </source>
</reference>
<accession>A0A1I4Y783</accession>
<dbReference type="AlphaFoldDB" id="A0A1I4Y783"/>
<sequence length="54" mass="6331">MGNLMKHAGRMRLIARYIIIDKSDSIHQVNLSAYFIIMRIYIIRAILLIWAIIS</sequence>
<gene>
    <name evidence="2" type="ORF">SAMN05421579_10143</name>
</gene>
<keyword evidence="1" id="KW-0812">Transmembrane</keyword>
<feature type="transmembrane region" description="Helical" evidence="1">
    <location>
        <begin position="31"/>
        <end position="53"/>
    </location>
</feature>
<protein>
    <submittedName>
        <fullName evidence="2">Uncharacterized protein</fullName>
    </submittedName>
</protein>
<dbReference type="Proteomes" id="UP000199011">
    <property type="component" value="Unassembled WGS sequence"/>
</dbReference>
<keyword evidence="1" id="KW-0472">Membrane</keyword>
<keyword evidence="1" id="KW-1133">Transmembrane helix</keyword>